<protein>
    <recommendedName>
        <fullName evidence="5">Lipoprotein</fullName>
    </recommendedName>
</protein>
<proteinExistence type="predicted"/>
<dbReference type="PROSITE" id="PS51257">
    <property type="entry name" value="PROKAR_LIPOPROTEIN"/>
    <property type="match status" value="1"/>
</dbReference>
<evidence type="ECO:0000313" key="4">
    <source>
        <dbReference type="Proteomes" id="UP000626786"/>
    </source>
</evidence>
<dbReference type="Proteomes" id="UP000626786">
    <property type="component" value="Unassembled WGS sequence"/>
</dbReference>
<dbReference type="RefSeq" id="WP_191695222.1">
    <property type="nucleotide sequence ID" value="NZ_JACSQN010000011.1"/>
</dbReference>
<feature type="chain" id="PRO_5045086218" description="Lipoprotein" evidence="2">
    <location>
        <begin position="22"/>
        <end position="175"/>
    </location>
</feature>
<evidence type="ECO:0000313" key="3">
    <source>
        <dbReference type="EMBL" id="MBD7985394.1"/>
    </source>
</evidence>
<evidence type="ECO:0000256" key="2">
    <source>
        <dbReference type="SAM" id="SignalP"/>
    </source>
</evidence>
<keyword evidence="4" id="KW-1185">Reference proteome</keyword>
<dbReference type="EMBL" id="JACSQN010000011">
    <property type="protein sequence ID" value="MBD7985394.1"/>
    <property type="molecule type" value="Genomic_DNA"/>
</dbReference>
<organism evidence="3 4">
    <name type="scientific">Sporosarcina quadrami</name>
    <dbReference type="NCBI Taxonomy" id="2762234"/>
    <lineage>
        <taxon>Bacteria</taxon>
        <taxon>Bacillati</taxon>
        <taxon>Bacillota</taxon>
        <taxon>Bacilli</taxon>
        <taxon>Bacillales</taxon>
        <taxon>Caryophanaceae</taxon>
        <taxon>Sporosarcina</taxon>
    </lineage>
</organism>
<evidence type="ECO:0000256" key="1">
    <source>
        <dbReference type="SAM" id="MobiDB-lite"/>
    </source>
</evidence>
<keyword evidence="2" id="KW-0732">Signal</keyword>
<comment type="caution">
    <text evidence="3">The sequence shown here is derived from an EMBL/GenBank/DDBJ whole genome shotgun (WGS) entry which is preliminary data.</text>
</comment>
<feature type="region of interest" description="Disordered" evidence="1">
    <location>
        <begin position="30"/>
        <end position="56"/>
    </location>
</feature>
<evidence type="ECO:0008006" key="5">
    <source>
        <dbReference type="Google" id="ProtNLM"/>
    </source>
</evidence>
<accession>A0ABR8UCW5</accession>
<name>A0ABR8UCW5_9BACL</name>
<sequence>MRSKVFITLLSTLLLTLTACSDEKPTKVQLPVEESQDEGTYTGNLPTLGIHNKNGAASVRRDRSCREKQNEECNITHVEDVSNLLSGTRTMQVTPGEEISFSMPTNPGVPMELNGLKNIEIDLVQIHKGEQLVVEHNGESFNAPQEPGRYNYSAVVKWIGDIKGEASYAFAIIVK</sequence>
<reference evidence="3 4" key="1">
    <citation type="submission" date="2020-08" db="EMBL/GenBank/DDBJ databases">
        <title>A Genomic Blueprint of the Chicken Gut Microbiome.</title>
        <authorList>
            <person name="Gilroy R."/>
            <person name="Ravi A."/>
            <person name="Getino M."/>
            <person name="Pursley I."/>
            <person name="Horton D.L."/>
            <person name="Alikhan N.-F."/>
            <person name="Baker D."/>
            <person name="Gharbi K."/>
            <person name="Hall N."/>
            <person name="Watson M."/>
            <person name="Adriaenssens E.M."/>
            <person name="Foster-Nyarko E."/>
            <person name="Jarju S."/>
            <person name="Secka A."/>
            <person name="Antonio M."/>
            <person name="Oren A."/>
            <person name="Chaudhuri R."/>
            <person name="La Ragione R.M."/>
            <person name="Hildebrand F."/>
            <person name="Pallen M.J."/>
        </authorList>
    </citation>
    <scope>NUCLEOTIDE SEQUENCE [LARGE SCALE GENOMIC DNA]</scope>
    <source>
        <strain evidence="3 4">Sa2YVA2</strain>
    </source>
</reference>
<feature type="signal peptide" evidence="2">
    <location>
        <begin position="1"/>
        <end position="21"/>
    </location>
</feature>
<gene>
    <name evidence="3" type="ORF">H9649_12410</name>
</gene>